<dbReference type="SUPFAM" id="SSF56112">
    <property type="entry name" value="Protein kinase-like (PK-like)"/>
    <property type="match status" value="1"/>
</dbReference>
<proteinExistence type="predicted"/>
<evidence type="ECO:0000313" key="1">
    <source>
        <dbReference type="EMBL" id="TQL49187.1"/>
    </source>
</evidence>
<dbReference type="Proteomes" id="UP000319516">
    <property type="component" value="Unassembled WGS sequence"/>
</dbReference>
<dbReference type="Gene3D" id="3.90.1200.10">
    <property type="match status" value="1"/>
</dbReference>
<gene>
    <name evidence="1" type="ORF">FB467_0252</name>
</gene>
<dbReference type="RefSeq" id="WP_141783473.1">
    <property type="nucleotide sequence ID" value="NZ_BAAAIK010000003.1"/>
</dbReference>
<accession>A0A542YM77</accession>
<organism evidence="1 2">
    <name type="scientific">Ornithinicoccus hortensis</name>
    <dbReference type="NCBI Taxonomy" id="82346"/>
    <lineage>
        <taxon>Bacteria</taxon>
        <taxon>Bacillati</taxon>
        <taxon>Actinomycetota</taxon>
        <taxon>Actinomycetes</taxon>
        <taxon>Micrococcales</taxon>
        <taxon>Intrasporangiaceae</taxon>
        <taxon>Ornithinicoccus</taxon>
    </lineage>
</organism>
<name>A0A542YM77_9MICO</name>
<dbReference type="InterPro" id="IPR011009">
    <property type="entry name" value="Kinase-like_dom_sf"/>
</dbReference>
<dbReference type="AlphaFoldDB" id="A0A542YM77"/>
<evidence type="ECO:0000313" key="2">
    <source>
        <dbReference type="Proteomes" id="UP000319516"/>
    </source>
</evidence>
<reference evidence="1 2" key="1">
    <citation type="submission" date="2019-06" db="EMBL/GenBank/DDBJ databases">
        <title>Sequencing the genomes of 1000 actinobacteria strains.</title>
        <authorList>
            <person name="Klenk H.-P."/>
        </authorList>
    </citation>
    <scope>NUCLEOTIDE SEQUENCE [LARGE SCALE GENOMIC DNA]</scope>
    <source>
        <strain evidence="1 2">DSM 12335</strain>
    </source>
</reference>
<keyword evidence="2" id="KW-1185">Reference proteome</keyword>
<dbReference type="OrthoDB" id="7842280at2"/>
<comment type="caution">
    <text evidence="1">The sequence shown here is derived from an EMBL/GenBank/DDBJ whole genome shotgun (WGS) entry which is preliminary data.</text>
</comment>
<protein>
    <submittedName>
        <fullName evidence="1">Uncharacterized protein</fullName>
    </submittedName>
</protein>
<dbReference type="EMBL" id="VFOP01000001">
    <property type="protein sequence ID" value="TQL49187.1"/>
    <property type="molecule type" value="Genomic_DNA"/>
</dbReference>
<sequence length="381" mass="41539">MTDPIGQDDRPDGAVLRGPVPDAVRSGEDFITVARAWPLDRPSPEGEGLLVEGVDTGGAVRAARLYLRPDGDLGWTVSRAELARPGRDRKLPGFREAADGGTVVVHRFGKRAVVRRDDRFVKVVRPGRGREVADLAGRGHALAAAAGFVAPEVLAGGDDRVDFSVLPGASLHDLGAVADLTDWRRWWDLWSARWPVLVGGERAGLRQHTAYDEAVNLRRWTDRVDRFAALPASVAGPFADRVREVAARLTAPGPTHPLVVSHRDLHDKQVLAEGDSLGLLDFDTASLAEPALDLANLWVHVHLRHDQGLWSAAHTAVAEDAVHAVVEALQVDPARLELYAEATRLRLACLYAFRPRYRALALAWADPKMRKLSSSSHPRST</sequence>